<evidence type="ECO:0000259" key="8">
    <source>
        <dbReference type="PROSITE" id="PS51158"/>
    </source>
</evidence>
<dbReference type="InterPro" id="IPR043136">
    <property type="entry name" value="B30.2/SPRY_sf"/>
</dbReference>
<feature type="region of interest" description="Disordered" evidence="6">
    <location>
        <begin position="1077"/>
        <end position="1121"/>
    </location>
</feature>
<feature type="domain" description="B30.2/SPRY" evidence="7">
    <location>
        <begin position="829"/>
        <end position="1028"/>
    </location>
</feature>
<protein>
    <submittedName>
        <fullName evidence="9">Eukaryotic elongation factor 2 kinase-related</fullName>
    </submittedName>
</protein>
<evidence type="ECO:0000256" key="4">
    <source>
        <dbReference type="ARBA" id="ARBA00022777"/>
    </source>
</evidence>
<keyword evidence="2" id="KW-0808">Transferase</keyword>
<dbReference type="GO" id="GO:0016301">
    <property type="term" value="F:kinase activity"/>
    <property type="evidence" value="ECO:0007669"/>
    <property type="project" value="UniProtKB-KW"/>
</dbReference>
<keyword evidence="10" id="KW-1185">Reference proteome</keyword>
<proteinExistence type="predicted"/>
<dbReference type="InterPro" id="IPR011009">
    <property type="entry name" value="Kinase-like_dom_sf"/>
</dbReference>
<keyword evidence="4 9" id="KW-0418">Kinase</keyword>
<dbReference type="InterPro" id="IPR004166">
    <property type="entry name" value="a-kinase_dom"/>
</dbReference>
<feature type="region of interest" description="Disordered" evidence="6">
    <location>
        <begin position="15"/>
        <end position="34"/>
    </location>
</feature>
<dbReference type="SMART" id="SM00811">
    <property type="entry name" value="Alpha_kinase"/>
    <property type="match status" value="1"/>
</dbReference>
<dbReference type="InterPro" id="IPR013320">
    <property type="entry name" value="ConA-like_dom_sf"/>
</dbReference>
<dbReference type="EMBL" id="JAOAOG010000327">
    <property type="protein sequence ID" value="KAJ6228479.1"/>
    <property type="molecule type" value="Genomic_DNA"/>
</dbReference>
<keyword evidence="1" id="KW-0723">Serine/threonine-protein kinase</keyword>
<feature type="compositionally biased region" description="Basic and acidic residues" evidence="6">
    <location>
        <begin position="268"/>
        <end position="280"/>
    </location>
</feature>
<dbReference type="PROSITE" id="PS50188">
    <property type="entry name" value="B302_SPRY"/>
    <property type="match status" value="1"/>
</dbReference>
<evidence type="ECO:0000256" key="5">
    <source>
        <dbReference type="ARBA" id="ARBA00022840"/>
    </source>
</evidence>
<dbReference type="InterPro" id="IPR051852">
    <property type="entry name" value="Alpha-type_PK"/>
</dbReference>
<feature type="compositionally biased region" description="Acidic residues" evidence="6">
    <location>
        <begin position="211"/>
        <end position="240"/>
    </location>
</feature>
<feature type="region of interest" description="Disordered" evidence="6">
    <location>
        <begin position="584"/>
        <end position="615"/>
    </location>
</feature>
<keyword evidence="5" id="KW-0067">ATP-binding</keyword>
<evidence type="ECO:0000256" key="6">
    <source>
        <dbReference type="SAM" id="MobiDB-lite"/>
    </source>
</evidence>
<dbReference type="Gene3D" id="2.60.120.920">
    <property type="match status" value="1"/>
</dbReference>
<sequence length="1285" mass="150486">MSKNWLKKQKEIKKKKKKKESTEFNYDEEDNDEGEEDDIIFKSIPSIISSDLQTLKRTIITPSLQKSNFTNQKRRVESKSFKICFLIGFAGSERILSCISQIKYLILAIQKGIEKKWLNRFQIKISFVLYRTKDLDYNERFKVFRFTNNYTLLVKRIKKVKKELSKQIMNFGSSSSLSSLSSDFEETFKKEINVEENEKKKINQMITKDKEEEEEEDEDEDNESDEEYDEEEGYDEEDNSEDKKSKSKMKSKSKSKSKRKRKRKQKQKQKDKDKVSTKEGRRMKKKKKKLDFVEVLEIISSFDWKSDNRIVVHVSEKINSKLTQNKKKLEMIEESLNESILSLVLKQVEYYKIVFSKIQIKSVLLNLYKIFNHHLRNEKKEFPEIKSNLKFIRIKKQNFSRVLNKIVKKQGLIWKKNKIVKEFKIIDPNDDFNMGDLDNQDLDEQLEKKKKKQKKDITDWTEFLETKVYYIDENKTDLEGLIAGTSKPHYKVINKKFSICKKWFDQGTFRRVHRMIDEDNNKFVAKIFRRHTEEKYLEKKYHDELITQFVAKQFAKKFNSKKPFRTIDFLQGFYCKFPINSNQRKRQSNNNTNDDDDDDSDDYGGGDDNDDDDNQENEIFICNGEPFLKGRYVKYCNNYEMKLKYDKYTTIYSFPHFTFEKSGRKLMVVDLQGVGRFFTDPAIHSIGRIKRFNSADLGEFGIKAFFENHICSLGCKKLNLTKMNKKIKKIKTINWETSGFLPYEILCSNIFCPNKIIIPNDKYNYNEKYFCEKCALKFQFNSMENDNIDENESVIINRFDDNNIENNEYKDYQVIKKITQFDVYKKGPQRISLDKLKNNIIVDQDVIEIEYLEGLTGKGVEGEDGTNGVNEERVGNKERVENKEKEEAIIIHSVRPIPSEFTQYYFEVTILNLPSNKDMNISIGLVRYLDNLTGVIGEIENSFGYHSSTGNFFHSNTNGLNFGPTYTKGDTIGVCLDRKKRFVYYTKNQENLGIALRESPLLDKPVYPAISISQPNVKIKINFGKDDFLFNPYNLSKIRTLVSIRCDKCNALKIPICPNHGLLSVIFKNINENQNTNNNSLEKASSSNNNNNNSNNNSSSSSSSSSSNKNNKNTEKENVDLNTENISHQKYTIRCFYCPRKTIFDEKKIICSDSSCKTILSEKDLIILNFSKKQIQLALKYFPKNKSQINHIILQCPTCKSTIFTHDQFNNLTKDVNGEIVTINDEVLEPNQFFNSSSWIHSSNTCNLFNSGLIKIKIRLSLKNLQLINNKIWSCPKKVINNTDN</sequence>
<dbReference type="SUPFAM" id="SSF56112">
    <property type="entry name" value="Protein kinase-like (PK-like)"/>
    <property type="match status" value="1"/>
</dbReference>
<comment type="caution">
    <text evidence="9">The sequence shown here is derived from an EMBL/GenBank/DDBJ whole genome shotgun (WGS) entry which is preliminary data.</text>
</comment>
<dbReference type="Gene3D" id="3.30.200.20">
    <property type="entry name" value="Phosphorylase Kinase, domain 1"/>
    <property type="match status" value="1"/>
</dbReference>
<dbReference type="InterPro" id="IPR044736">
    <property type="entry name" value="Gid1/RanBPM/SPLA_SPRY"/>
</dbReference>
<dbReference type="PROSITE" id="PS51158">
    <property type="entry name" value="ALPHA_KINASE"/>
    <property type="match status" value="1"/>
</dbReference>
<evidence type="ECO:0000256" key="3">
    <source>
        <dbReference type="ARBA" id="ARBA00022741"/>
    </source>
</evidence>
<organism evidence="9 10">
    <name type="scientific">Anaeramoeba flamelloides</name>
    <dbReference type="NCBI Taxonomy" id="1746091"/>
    <lineage>
        <taxon>Eukaryota</taxon>
        <taxon>Metamonada</taxon>
        <taxon>Anaeramoebidae</taxon>
        <taxon>Anaeramoeba</taxon>
    </lineage>
</organism>
<feature type="compositionally biased region" description="Acidic residues" evidence="6">
    <location>
        <begin position="25"/>
        <end position="34"/>
    </location>
</feature>
<gene>
    <name evidence="9" type="ORF">M0813_08830</name>
</gene>
<dbReference type="GO" id="GO:0003746">
    <property type="term" value="F:translation elongation factor activity"/>
    <property type="evidence" value="ECO:0007669"/>
    <property type="project" value="UniProtKB-KW"/>
</dbReference>
<dbReference type="PANTHER" id="PTHR45992:SF2">
    <property type="entry name" value="EUKARYOTIC ELONGATION FACTOR 2 KINASE"/>
    <property type="match status" value="1"/>
</dbReference>
<keyword evidence="3" id="KW-0547">Nucleotide-binding</keyword>
<accession>A0ABQ8XB50</accession>
<dbReference type="PANTHER" id="PTHR45992">
    <property type="entry name" value="EUKARYOTIC ELONGATION FACTOR 2 KINASE-RELATED"/>
    <property type="match status" value="1"/>
</dbReference>
<dbReference type="CDD" id="cd04515">
    <property type="entry name" value="Alpha_kinase"/>
    <property type="match status" value="1"/>
</dbReference>
<feature type="compositionally biased region" description="Low complexity" evidence="6">
    <location>
        <begin position="1077"/>
        <end position="1111"/>
    </location>
</feature>
<dbReference type="Proteomes" id="UP001150062">
    <property type="component" value="Unassembled WGS sequence"/>
</dbReference>
<feature type="compositionally biased region" description="Acidic residues" evidence="6">
    <location>
        <begin position="593"/>
        <end position="615"/>
    </location>
</feature>
<dbReference type="CDD" id="cd12885">
    <property type="entry name" value="SPRY_RanBP_like"/>
    <property type="match status" value="1"/>
</dbReference>
<evidence type="ECO:0000259" key="7">
    <source>
        <dbReference type="PROSITE" id="PS50188"/>
    </source>
</evidence>
<dbReference type="Pfam" id="PF02816">
    <property type="entry name" value="Alpha_kinase"/>
    <property type="match status" value="1"/>
</dbReference>
<feature type="region of interest" description="Disordered" evidence="6">
    <location>
        <begin position="203"/>
        <end position="283"/>
    </location>
</feature>
<dbReference type="SUPFAM" id="SSF49899">
    <property type="entry name" value="Concanavalin A-like lectins/glucanases"/>
    <property type="match status" value="1"/>
</dbReference>
<dbReference type="SMART" id="SM00449">
    <property type="entry name" value="SPRY"/>
    <property type="match status" value="1"/>
</dbReference>
<keyword evidence="9" id="KW-0648">Protein biosynthesis</keyword>
<evidence type="ECO:0000256" key="1">
    <source>
        <dbReference type="ARBA" id="ARBA00022527"/>
    </source>
</evidence>
<feature type="domain" description="Alpha-type protein kinase" evidence="8">
    <location>
        <begin position="452"/>
        <end position="723"/>
    </location>
</feature>
<feature type="compositionally biased region" description="Basic residues" evidence="6">
    <location>
        <begin position="245"/>
        <end position="267"/>
    </location>
</feature>
<reference evidence="9" key="1">
    <citation type="submission" date="2022-08" db="EMBL/GenBank/DDBJ databases">
        <title>Novel sulfate-reducing endosymbionts in the free-living metamonad Anaeramoeba.</title>
        <authorList>
            <person name="Jerlstrom-Hultqvist J."/>
            <person name="Cepicka I."/>
            <person name="Gallot-Lavallee L."/>
            <person name="Salas-Leiva D."/>
            <person name="Curtis B.A."/>
            <person name="Zahonova K."/>
            <person name="Pipaliya S."/>
            <person name="Dacks J."/>
            <person name="Roger A.J."/>
        </authorList>
    </citation>
    <scope>NUCLEOTIDE SEQUENCE</scope>
    <source>
        <strain evidence="9">Schooner1</strain>
    </source>
</reference>
<dbReference type="InterPro" id="IPR003877">
    <property type="entry name" value="SPRY_dom"/>
</dbReference>
<dbReference type="InterPro" id="IPR001870">
    <property type="entry name" value="B30.2/SPRY"/>
</dbReference>
<keyword evidence="9" id="KW-0251">Elongation factor</keyword>
<dbReference type="Gene3D" id="3.20.200.10">
    <property type="entry name" value="MHCK/EF2 kinase"/>
    <property type="match status" value="1"/>
</dbReference>
<evidence type="ECO:0000256" key="2">
    <source>
        <dbReference type="ARBA" id="ARBA00022679"/>
    </source>
</evidence>
<dbReference type="Pfam" id="PF00622">
    <property type="entry name" value="SPRY"/>
    <property type="match status" value="1"/>
</dbReference>
<evidence type="ECO:0000313" key="10">
    <source>
        <dbReference type="Proteomes" id="UP001150062"/>
    </source>
</evidence>
<evidence type="ECO:0000313" key="9">
    <source>
        <dbReference type="EMBL" id="KAJ6228479.1"/>
    </source>
</evidence>
<name>A0ABQ8XB50_9EUKA</name>